<name>A0A166GX11_DAUCS</name>
<dbReference type="EMBL" id="CP093343">
    <property type="protein sequence ID" value="WOG82977.1"/>
    <property type="molecule type" value="Genomic_DNA"/>
</dbReference>
<keyword evidence="3" id="KW-1185">Reference proteome</keyword>
<organism evidence="1">
    <name type="scientific">Daucus carota subsp. sativus</name>
    <name type="common">Carrot</name>
    <dbReference type="NCBI Taxonomy" id="79200"/>
    <lineage>
        <taxon>Eukaryota</taxon>
        <taxon>Viridiplantae</taxon>
        <taxon>Streptophyta</taxon>
        <taxon>Embryophyta</taxon>
        <taxon>Tracheophyta</taxon>
        <taxon>Spermatophyta</taxon>
        <taxon>Magnoliopsida</taxon>
        <taxon>eudicotyledons</taxon>
        <taxon>Gunneridae</taxon>
        <taxon>Pentapetalae</taxon>
        <taxon>asterids</taxon>
        <taxon>campanulids</taxon>
        <taxon>Apiales</taxon>
        <taxon>Apiaceae</taxon>
        <taxon>Apioideae</taxon>
        <taxon>Scandiceae</taxon>
        <taxon>Daucinae</taxon>
        <taxon>Daucus</taxon>
        <taxon>Daucus sect. Daucus</taxon>
    </lineage>
</organism>
<sequence length="74" mass="8312">MNNTRRVQERNTYSHVRGSKVAKSYLFRSVTYPNPSLRTLGLVGPGYTDVKVLQGIDETESRTVVPDLGILVNF</sequence>
<dbReference type="Gramene" id="KZN09449">
    <property type="protein sequence ID" value="KZN09449"/>
    <property type="gene ID" value="DCAR_002105"/>
</dbReference>
<reference evidence="1" key="1">
    <citation type="journal article" date="2016" name="Nat. Genet.">
        <title>A high-quality carrot genome assembly provides new insights into carotenoid accumulation and asterid genome evolution.</title>
        <authorList>
            <person name="Iorizzo M."/>
            <person name="Ellison S."/>
            <person name="Senalik D."/>
            <person name="Zeng P."/>
            <person name="Satapoomin P."/>
            <person name="Huang J."/>
            <person name="Bowman M."/>
            <person name="Iovene M."/>
            <person name="Sanseverino W."/>
            <person name="Cavagnaro P."/>
            <person name="Yildiz M."/>
            <person name="Macko-Podgorni A."/>
            <person name="Moranska E."/>
            <person name="Grzebelus E."/>
            <person name="Grzebelus D."/>
            <person name="Ashrafi H."/>
            <person name="Zheng Z."/>
            <person name="Cheng S."/>
            <person name="Spooner D."/>
            <person name="Van Deynze A."/>
            <person name="Simon P."/>
        </authorList>
    </citation>
    <scope>NUCLEOTIDE SEQUENCE [LARGE SCALE GENOMIC DNA]</scope>
    <source>
        <tissue evidence="1">Leaf</tissue>
    </source>
</reference>
<reference evidence="2" key="2">
    <citation type="submission" date="2022-03" db="EMBL/GenBank/DDBJ databases">
        <title>Draft title - Genomic analysis of global carrot germplasm unveils the trajectory of domestication and the origin of high carotenoid orange carrot.</title>
        <authorList>
            <person name="Iorizzo M."/>
            <person name="Ellison S."/>
            <person name="Senalik D."/>
            <person name="Macko-Podgorni A."/>
            <person name="Grzebelus D."/>
            <person name="Bostan H."/>
            <person name="Rolling W."/>
            <person name="Curaba J."/>
            <person name="Simon P."/>
        </authorList>
    </citation>
    <scope>NUCLEOTIDE SEQUENCE</scope>
    <source>
        <tissue evidence="2">Leaf</tissue>
    </source>
</reference>
<protein>
    <submittedName>
        <fullName evidence="1">Uncharacterized protein</fullName>
    </submittedName>
</protein>
<evidence type="ECO:0000313" key="2">
    <source>
        <dbReference type="EMBL" id="WOG82977.1"/>
    </source>
</evidence>
<gene>
    <name evidence="1" type="ORF">DCAR_002105</name>
    <name evidence="2" type="ORF">DCAR_0102150</name>
</gene>
<accession>A0A166GX11</accession>
<proteinExistence type="predicted"/>
<evidence type="ECO:0000313" key="3">
    <source>
        <dbReference type="Proteomes" id="UP000077755"/>
    </source>
</evidence>
<dbReference type="AlphaFoldDB" id="A0A166GX11"/>
<dbReference type="Proteomes" id="UP000077755">
    <property type="component" value="Chromosome 1"/>
</dbReference>
<evidence type="ECO:0000313" key="1">
    <source>
        <dbReference type="EMBL" id="KZN09449.1"/>
    </source>
</evidence>
<dbReference type="EMBL" id="LNRQ01000001">
    <property type="protein sequence ID" value="KZN09449.1"/>
    <property type="molecule type" value="Genomic_DNA"/>
</dbReference>